<reference evidence="2 3" key="1">
    <citation type="journal article" date="2019" name="Appl. Microbiol. Biotechnol.">
        <title>Genome sequence of Isaria javanica and comparative genome analysis insights into family S53 peptidase evolution in fungal entomopathogens.</title>
        <authorList>
            <person name="Lin R."/>
            <person name="Zhang X."/>
            <person name="Xin B."/>
            <person name="Zou M."/>
            <person name="Gao Y."/>
            <person name="Qin F."/>
            <person name="Hu Q."/>
            <person name="Xie B."/>
            <person name="Cheng X."/>
        </authorList>
    </citation>
    <scope>NUCLEOTIDE SEQUENCE [LARGE SCALE GENOMIC DNA]</scope>
    <source>
        <strain evidence="2 3">IJ1G</strain>
    </source>
</reference>
<organism evidence="2 3">
    <name type="scientific">Cordyceps javanica</name>
    <dbReference type="NCBI Taxonomy" id="43265"/>
    <lineage>
        <taxon>Eukaryota</taxon>
        <taxon>Fungi</taxon>
        <taxon>Dikarya</taxon>
        <taxon>Ascomycota</taxon>
        <taxon>Pezizomycotina</taxon>
        <taxon>Sordariomycetes</taxon>
        <taxon>Hypocreomycetidae</taxon>
        <taxon>Hypocreales</taxon>
        <taxon>Cordycipitaceae</taxon>
        <taxon>Cordyceps</taxon>
    </lineage>
</organism>
<keyword evidence="3" id="KW-1185">Reference proteome</keyword>
<name>A0A545V6U7_9HYPO</name>
<feature type="compositionally biased region" description="Polar residues" evidence="1">
    <location>
        <begin position="117"/>
        <end position="127"/>
    </location>
</feature>
<feature type="compositionally biased region" description="Pro residues" evidence="1">
    <location>
        <begin position="275"/>
        <end position="285"/>
    </location>
</feature>
<feature type="region of interest" description="Disordered" evidence="1">
    <location>
        <begin position="56"/>
        <end position="507"/>
    </location>
</feature>
<feature type="compositionally biased region" description="Low complexity" evidence="1">
    <location>
        <begin position="306"/>
        <end position="316"/>
    </location>
</feature>
<dbReference type="OrthoDB" id="5367052at2759"/>
<feature type="compositionally biased region" description="Pro residues" evidence="1">
    <location>
        <begin position="85"/>
        <end position="96"/>
    </location>
</feature>
<feature type="compositionally biased region" description="Basic and acidic residues" evidence="1">
    <location>
        <begin position="723"/>
        <end position="733"/>
    </location>
</feature>
<feature type="compositionally biased region" description="Low complexity" evidence="1">
    <location>
        <begin position="711"/>
        <end position="720"/>
    </location>
</feature>
<dbReference type="EMBL" id="SPUK01000004">
    <property type="protein sequence ID" value="TQV97423.1"/>
    <property type="molecule type" value="Genomic_DNA"/>
</dbReference>
<feature type="region of interest" description="Disordered" evidence="1">
    <location>
        <begin position="583"/>
        <end position="640"/>
    </location>
</feature>
<feature type="compositionally biased region" description="Polar residues" evidence="1">
    <location>
        <begin position="621"/>
        <end position="640"/>
    </location>
</feature>
<dbReference type="STRING" id="43265.A0A545V6U7"/>
<feature type="compositionally biased region" description="Low complexity" evidence="1">
    <location>
        <begin position="227"/>
        <end position="244"/>
    </location>
</feature>
<evidence type="ECO:0000313" key="2">
    <source>
        <dbReference type="EMBL" id="TQV97423.1"/>
    </source>
</evidence>
<gene>
    <name evidence="2" type="ORF">IF1G_03166</name>
</gene>
<accession>A0A545V6U7</accession>
<sequence>MASPRDPARLRQGLNPLTTSALGSLVGHQHSTPISAISMASPHILSAHTPVSALQPYNPQEWVPPGAPPMPERQLQYAAEAQASAPPPPPPPPYSPPRSRQQRPVSTAFEHAVAPVSTPSPRMTSNLALHHASPETIANPSFPPPPGTVGRGSSRERRFGLPSLGRRKEPEQQQTSPPDAHPTAHARRSMGPASFYAPEPQRPFAGPSTEGIPPAARRAASTGAIDTPTSNRSRSTSQTRWAPGMPLPPPPPGPPPSGSRSQSVQSVDRNAVPIISPPTRRPPPSGITSLGPVPPTPADWVDADAQRAPAQQAPVEPETRRSPGLAIDTDVARRSNQVTEPLGSASSTGSLSRAGAVRHDKTILQRRTESRHTSHGSIDAVAQSHHVSDIVVPNSANGLGRRLTITKSTPRSAGRTEPPRSGDSIALADSRNSTPRGPGSAQLPGFETATPPFSPFQKKPGSSSGLAPATKALPTPPLHKRSGSGSQPRDSSRPPPSAGTTASKQAVTLQTADQFAVNTIERFRAFAAQETTAASDADRVRLFADFIVNESRLRRERYASAIGEMGSEIFDLTRDLFRPMTNSRRASATSQDWTPSSAGPSRSQLESSGVSSTSDGVSTSAPTSAGISHSPTASAAGNQNYGGTNYMPSLSPILSMSVSDNHENSSRGRPPSRWWETDSNGEPARGWERSKRESKYMGVSKDQWVEEGAEFTGAGEGSSSQYPREKTGWHEQDESSWTPNPERFSTVSTESTASPATKTEGLDVSRLVTMPPPYPRHHPAVNNNHPELTETRTAVRGLSELAEMDDTKERFALESSKRRDGFAAATAERRRALRENLQKETAAGNIGYADAAAIESDSEARERDKAKELEKTEYEHFQNGVIVPLNELLSLRIAKATELFDNLASQLFGSGQNDADMPQEEGDDRPELLEKLTLLKWIFETREFLHRTIFDLLTDRNARYRDVVLTPYRLSGNTEKLKSAEEFFAADASNRENAYANEVLNRTRDFRAVVDSAVQHGVALQLSAFWDIAPPLHGLVDSIPSTLEGFEIQIPATEFEENPAYHDHPLQYLFSLLVHAEKSTYQFIESHTNLLCLLHEVKEAVVNGKGRVLETQLQEPDGAPIAAETRLARAQKMRQDEGRRLTQDLQEKVREVQEQWNSALGAELKNVKERTRQWLLETGGWDETLEEGEFVTHQQSDQQTIKLFVTAAALAILSTARAAPTEDVSKFQELSLGAPQDFQAPHAAFTEDAWMAYAAGTCLNMSGNLCTSFHTYLEDHPGAVAGTDLSWWVVDLYMNTAKESDYYHSNDTSVSHSRVFNAKST</sequence>
<feature type="compositionally biased region" description="Polar residues" evidence="1">
    <location>
        <begin position="334"/>
        <end position="351"/>
    </location>
</feature>
<feature type="compositionally biased region" description="Polar residues" evidence="1">
    <location>
        <begin position="583"/>
        <end position="606"/>
    </location>
</feature>
<protein>
    <submittedName>
        <fullName evidence="2">Uncharacterized protein</fullName>
    </submittedName>
</protein>
<feature type="region of interest" description="Disordered" evidence="1">
    <location>
        <begin position="711"/>
        <end position="769"/>
    </location>
</feature>
<evidence type="ECO:0000256" key="1">
    <source>
        <dbReference type="SAM" id="MobiDB-lite"/>
    </source>
</evidence>
<evidence type="ECO:0000313" key="3">
    <source>
        <dbReference type="Proteomes" id="UP000315783"/>
    </source>
</evidence>
<feature type="region of interest" description="Disordered" evidence="1">
    <location>
        <begin position="652"/>
        <end position="698"/>
    </location>
</feature>
<feature type="compositionally biased region" description="Pro residues" evidence="1">
    <location>
        <begin position="245"/>
        <end position="257"/>
    </location>
</feature>
<proteinExistence type="predicted"/>
<feature type="compositionally biased region" description="Basic and acidic residues" evidence="1">
    <location>
        <begin position="685"/>
        <end position="695"/>
    </location>
</feature>
<dbReference type="Proteomes" id="UP000315783">
    <property type="component" value="Unassembled WGS sequence"/>
</dbReference>
<feature type="compositionally biased region" description="Low complexity" evidence="1">
    <location>
        <begin position="607"/>
        <end position="620"/>
    </location>
</feature>
<comment type="caution">
    <text evidence="2">The sequence shown here is derived from an EMBL/GenBank/DDBJ whole genome shotgun (WGS) entry which is preliminary data.</text>
</comment>
<feature type="compositionally biased region" description="Polar residues" evidence="1">
    <location>
        <begin position="735"/>
        <end position="757"/>
    </location>
</feature>
<feature type="compositionally biased region" description="Basic and acidic residues" evidence="1">
    <location>
        <begin position="357"/>
        <end position="372"/>
    </location>
</feature>